<gene>
    <name evidence="5" type="primary">argC</name>
    <name evidence="8" type="ORF">JF922_09635</name>
</gene>
<dbReference type="InterPro" id="IPR036291">
    <property type="entry name" value="NAD(P)-bd_dom_sf"/>
</dbReference>
<comment type="subcellular location">
    <subcellularLocation>
        <location evidence="5">Cytoplasm</location>
    </subcellularLocation>
</comment>
<dbReference type="InterPro" id="IPR023013">
    <property type="entry name" value="AGPR_AS"/>
</dbReference>
<keyword evidence="4 5" id="KW-0560">Oxidoreductase</keyword>
<comment type="pathway">
    <text evidence="5">Amino-acid biosynthesis; L-arginine biosynthesis; N(2)-acetyl-L-ornithine from L-glutamate: step 3/4.</text>
</comment>
<keyword evidence="2 5" id="KW-0028">Amino-acid biosynthesis</keyword>
<dbReference type="GO" id="GO:0005737">
    <property type="term" value="C:cytoplasm"/>
    <property type="evidence" value="ECO:0007669"/>
    <property type="project" value="UniProtKB-SubCell"/>
</dbReference>
<dbReference type="Gene3D" id="3.30.360.10">
    <property type="entry name" value="Dihydrodipicolinate Reductase, domain 2"/>
    <property type="match status" value="1"/>
</dbReference>
<dbReference type="Pfam" id="PF01118">
    <property type="entry name" value="Semialdhyde_dh"/>
    <property type="match status" value="1"/>
</dbReference>
<accession>A0A934K4L3</accession>
<dbReference type="InterPro" id="IPR000706">
    <property type="entry name" value="AGPR_type-1"/>
</dbReference>
<dbReference type="InterPro" id="IPR058924">
    <property type="entry name" value="AGPR_dimerisation_dom"/>
</dbReference>
<comment type="catalytic activity">
    <reaction evidence="5">
        <text>N-acetyl-L-glutamate 5-semialdehyde + phosphate + NADP(+) = N-acetyl-L-glutamyl 5-phosphate + NADPH + H(+)</text>
        <dbReference type="Rhea" id="RHEA:21588"/>
        <dbReference type="ChEBI" id="CHEBI:15378"/>
        <dbReference type="ChEBI" id="CHEBI:29123"/>
        <dbReference type="ChEBI" id="CHEBI:43474"/>
        <dbReference type="ChEBI" id="CHEBI:57783"/>
        <dbReference type="ChEBI" id="CHEBI:57936"/>
        <dbReference type="ChEBI" id="CHEBI:58349"/>
        <dbReference type="EC" id="1.2.1.38"/>
    </reaction>
</comment>
<keyword evidence="3 5" id="KW-0521">NADP</keyword>
<dbReference type="EC" id="1.2.1.38" evidence="5"/>
<keyword evidence="5" id="KW-0963">Cytoplasm</keyword>
<name>A0A934K4L3_9BACT</name>
<dbReference type="GO" id="GO:0003942">
    <property type="term" value="F:N-acetyl-gamma-glutamyl-phosphate reductase activity"/>
    <property type="evidence" value="ECO:0007669"/>
    <property type="project" value="UniProtKB-UniRule"/>
</dbReference>
<feature type="active site" evidence="5 6">
    <location>
        <position position="147"/>
    </location>
</feature>
<dbReference type="CDD" id="cd17895">
    <property type="entry name" value="AGPR_1_N"/>
    <property type="match status" value="1"/>
</dbReference>
<dbReference type="Pfam" id="PF22698">
    <property type="entry name" value="Semialdhyde_dhC_1"/>
    <property type="match status" value="1"/>
</dbReference>
<comment type="function">
    <text evidence="5">Catalyzes the NADPH-dependent reduction of N-acetyl-5-glutamyl phosphate to yield N-acetyl-L-glutamate 5-semialdehyde.</text>
</comment>
<dbReference type="CDD" id="cd23934">
    <property type="entry name" value="AGPR_1_C"/>
    <property type="match status" value="1"/>
</dbReference>
<dbReference type="NCBIfam" id="TIGR01850">
    <property type="entry name" value="argC"/>
    <property type="match status" value="1"/>
</dbReference>
<evidence type="ECO:0000259" key="7">
    <source>
        <dbReference type="SMART" id="SM00859"/>
    </source>
</evidence>
<dbReference type="Proteomes" id="UP000612893">
    <property type="component" value="Unassembled WGS sequence"/>
</dbReference>
<dbReference type="GO" id="GO:0006526">
    <property type="term" value="P:L-arginine biosynthetic process"/>
    <property type="evidence" value="ECO:0007669"/>
    <property type="project" value="UniProtKB-UniRule"/>
</dbReference>
<reference evidence="8" key="1">
    <citation type="submission" date="2020-10" db="EMBL/GenBank/DDBJ databases">
        <title>Ca. Dormibacterota MAGs.</title>
        <authorList>
            <person name="Montgomery K."/>
        </authorList>
    </citation>
    <scope>NUCLEOTIDE SEQUENCE [LARGE SCALE GENOMIC DNA]</scope>
    <source>
        <strain evidence="8">SC8812_S17_10</strain>
    </source>
</reference>
<dbReference type="PANTHER" id="PTHR32338:SF10">
    <property type="entry name" value="N-ACETYL-GAMMA-GLUTAMYL-PHOSPHATE REDUCTASE, CHLOROPLASTIC-RELATED"/>
    <property type="match status" value="1"/>
</dbReference>
<evidence type="ECO:0000256" key="4">
    <source>
        <dbReference type="ARBA" id="ARBA00023002"/>
    </source>
</evidence>
<evidence type="ECO:0000313" key="8">
    <source>
        <dbReference type="EMBL" id="MBJ7598330.1"/>
    </source>
</evidence>
<sequence length="337" mass="35575">MMRVRAVVAGATGYAGMTAVNLLSGHPQVEIAQLTSRSFAGKPYASVFPLLEAEGVFVEELDAGEADVVFSCLPHNAAAGRAAGWLDAGARVLDMSADFRLHDPSLYITWYRQEHPRPDLLPEAVLGLPELHEDEIKQARLVAVPGCYSTAAILALAPAASAGLIGSDVVVDGKSGVSGAGRSVGLGTHFSEVDESVGAYAIGGHRHLPEVLQELGALDGGQPPRLTFVPHLVPMVRGILQTCYFDLKGSLSELQDAYREFYAGQPFTRVVEQSPTTKLVSHSNYCLVNVTAQGGKAVVTAAIDNLVKGASGQGVECLNLGFGFDRSEGLKGPLQWP</sequence>
<evidence type="ECO:0000256" key="2">
    <source>
        <dbReference type="ARBA" id="ARBA00022605"/>
    </source>
</evidence>
<keyword evidence="1 5" id="KW-0055">Arginine biosynthesis</keyword>
<dbReference type="SUPFAM" id="SSF51735">
    <property type="entry name" value="NAD(P)-binding Rossmann-fold domains"/>
    <property type="match status" value="1"/>
</dbReference>
<dbReference type="InterPro" id="IPR050085">
    <property type="entry name" value="AGPR"/>
</dbReference>
<evidence type="ECO:0000313" key="9">
    <source>
        <dbReference type="Proteomes" id="UP000612893"/>
    </source>
</evidence>
<feature type="domain" description="Semialdehyde dehydrogenase NAD-binding" evidence="7">
    <location>
        <begin position="5"/>
        <end position="139"/>
    </location>
</feature>
<organism evidence="8 9">
    <name type="scientific">Candidatus Nephthysia bennettiae</name>
    <dbReference type="NCBI Taxonomy" id="3127016"/>
    <lineage>
        <taxon>Bacteria</taxon>
        <taxon>Bacillati</taxon>
        <taxon>Candidatus Dormiibacterota</taxon>
        <taxon>Candidatus Dormibacteria</taxon>
        <taxon>Candidatus Dormibacterales</taxon>
        <taxon>Candidatus Dormibacteraceae</taxon>
        <taxon>Candidatus Nephthysia</taxon>
    </lineage>
</organism>
<evidence type="ECO:0000256" key="1">
    <source>
        <dbReference type="ARBA" id="ARBA00022571"/>
    </source>
</evidence>
<dbReference type="EMBL" id="JAEKNR010000105">
    <property type="protein sequence ID" value="MBJ7598330.1"/>
    <property type="molecule type" value="Genomic_DNA"/>
</dbReference>
<comment type="similarity">
    <text evidence="5">Belongs to the NAGSA dehydrogenase family. Type 1 subfamily.</text>
</comment>
<evidence type="ECO:0000256" key="5">
    <source>
        <dbReference type="HAMAP-Rule" id="MF_00150"/>
    </source>
</evidence>
<dbReference type="Gene3D" id="3.40.50.720">
    <property type="entry name" value="NAD(P)-binding Rossmann-like Domain"/>
    <property type="match status" value="1"/>
</dbReference>
<comment type="caution">
    <text evidence="8">The sequence shown here is derived from an EMBL/GenBank/DDBJ whole genome shotgun (WGS) entry which is preliminary data.</text>
</comment>
<dbReference type="PROSITE" id="PS01224">
    <property type="entry name" value="ARGC"/>
    <property type="match status" value="1"/>
</dbReference>
<proteinExistence type="inferred from homology"/>
<evidence type="ECO:0000256" key="3">
    <source>
        <dbReference type="ARBA" id="ARBA00022857"/>
    </source>
</evidence>
<dbReference type="InterPro" id="IPR000534">
    <property type="entry name" value="Semialdehyde_DH_NAD-bd"/>
</dbReference>
<evidence type="ECO:0000256" key="6">
    <source>
        <dbReference type="PROSITE-ProRule" id="PRU10010"/>
    </source>
</evidence>
<dbReference type="SMART" id="SM00859">
    <property type="entry name" value="Semialdhyde_dh"/>
    <property type="match status" value="1"/>
</dbReference>
<dbReference type="SUPFAM" id="SSF55347">
    <property type="entry name" value="Glyceraldehyde-3-phosphate dehydrogenase-like, C-terminal domain"/>
    <property type="match status" value="1"/>
</dbReference>
<dbReference type="HAMAP" id="MF_00150">
    <property type="entry name" value="ArgC_type1"/>
    <property type="match status" value="1"/>
</dbReference>
<keyword evidence="9" id="KW-1185">Reference proteome</keyword>
<protein>
    <recommendedName>
        <fullName evidence="5">N-acetyl-gamma-glutamyl-phosphate reductase</fullName>
        <shortName evidence="5">AGPR</shortName>
        <ecNumber evidence="5">1.2.1.38</ecNumber>
    </recommendedName>
    <alternativeName>
        <fullName evidence="5">N-acetyl-glutamate semialdehyde dehydrogenase</fullName>
        <shortName evidence="5">NAGSA dehydrogenase</shortName>
    </alternativeName>
</protein>
<dbReference type="AlphaFoldDB" id="A0A934K4L3"/>
<dbReference type="PANTHER" id="PTHR32338">
    <property type="entry name" value="N-ACETYL-GAMMA-GLUTAMYL-PHOSPHATE REDUCTASE, CHLOROPLASTIC-RELATED-RELATED"/>
    <property type="match status" value="1"/>
</dbReference>